<accession>A0A8S1S854</accession>
<feature type="coiled-coil region" evidence="1">
    <location>
        <begin position="698"/>
        <end position="725"/>
    </location>
</feature>
<protein>
    <submittedName>
        <fullName evidence="2">Uncharacterized protein</fullName>
    </submittedName>
</protein>
<dbReference type="AlphaFoldDB" id="A0A8S1S854"/>
<evidence type="ECO:0000313" key="2">
    <source>
        <dbReference type="EMBL" id="CAD8135229.1"/>
    </source>
</evidence>
<keyword evidence="3" id="KW-1185">Reference proteome</keyword>
<reference evidence="2" key="1">
    <citation type="submission" date="2021-01" db="EMBL/GenBank/DDBJ databases">
        <authorList>
            <consortium name="Genoscope - CEA"/>
            <person name="William W."/>
        </authorList>
    </citation>
    <scope>NUCLEOTIDE SEQUENCE</scope>
</reference>
<gene>
    <name evidence="2" type="ORF">PPENT_87.1.T0040118</name>
</gene>
<name>A0A8S1S854_9CILI</name>
<dbReference type="EMBL" id="CAJJDO010000004">
    <property type="protein sequence ID" value="CAD8135229.1"/>
    <property type="molecule type" value="Genomic_DNA"/>
</dbReference>
<evidence type="ECO:0000313" key="3">
    <source>
        <dbReference type="Proteomes" id="UP000689195"/>
    </source>
</evidence>
<evidence type="ECO:0000256" key="1">
    <source>
        <dbReference type="SAM" id="Coils"/>
    </source>
</evidence>
<comment type="caution">
    <text evidence="2">The sequence shown here is derived from an EMBL/GenBank/DDBJ whole genome shotgun (WGS) entry which is preliminary data.</text>
</comment>
<dbReference type="Proteomes" id="UP000689195">
    <property type="component" value="Unassembled WGS sequence"/>
</dbReference>
<proteinExistence type="predicted"/>
<sequence length="753" mass="90067">MYNSEQVLILNATQLQSVHSQFNSINEELAQLILKKKYKKIYALLSQFFDRYDQSGQIHLNDRIHFQNILLKSLNKIFKKCILKDMSQNNIIDIKIWKQKIVKYLEIYPILISNLTSNLDMIQIETKHTIREQIRNSIFKDQLSKQILISNNTQLRLSQIVRQFCLEQEYDSYLQNIMMAFRLLSYQEFKPQEKVKYAKLSYDVSKILIQGKGKRASKLYNYILCATNLLTKCFENNIDTIKEVLEEVKSSIIINYLIYLVQQIETNNEFKIKLKCKWKFIRLLKPLIWFWMQSIYYYQSIFQFEKCQTIITLLKWLSFYYLLQNDELVDYIQNVSTLTYSKYKEYIIFNSVIESICLDDEVGMPRLKKLMRDIQEQNKEKSNYKQTINYYYNMNDKNTSNQPNFYYCNPQVQAQLIKQLDIPFIDVPIENLSLMDTRQSSKTLKCPKKLSSSFNQNYQNLFRRSISQYSTSLSERKHQSQSCHIQQTQQIQENTVPMLDKIIKKLIEQNMNLDNIDDNISQQQQLLTKEKLKQKENDFYKKLLKFKTQSSNFQSKIKRKSNQELITKLDLQIKIIERQTQLDSKNQQNYNFQIKQNDQDISLLSFEKPGVELTPLQKLKKIIFKHHEVFSLQKLRNKLKQSKKWYHKAQSSSRILNNSTHQKINIGRSVMRQKSKEQSLIDLNYIRYRSQSLLRKKLSETQLQLETLDDRMKNVSARIKQSRQSVDEPLRLDNKYQILSRSIIKQETSKKQI</sequence>
<organism evidence="2 3">
    <name type="scientific">Paramecium pentaurelia</name>
    <dbReference type="NCBI Taxonomy" id="43138"/>
    <lineage>
        <taxon>Eukaryota</taxon>
        <taxon>Sar</taxon>
        <taxon>Alveolata</taxon>
        <taxon>Ciliophora</taxon>
        <taxon>Intramacronucleata</taxon>
        <taxon>Oligohymenophorea</taxon>
        <taxon>Peniculida</taxon>
        <taxon>Parameciidae</taxon>
        <taxon>Paramecium</taxon>
    </lineage>
</organism>
<keyword evidence="1" id="KW-0175">Coiled coil</keyword>